<dbReference type="Proteomes" id="UP000231203">
    <property type="component" value="Unassembled WGS sequence"/>
</dbReference>
<reference evidence="3 4" key="1">
    <citation type="submission" date="2017-10" db="EMBL/GenBank/DDBJ databases">
        <title>Novel microbial diversity and functional potential in the marine mammal oral microbiome.</title>
        <authorList>
            <person name="Dudek N.K."/>
            <person name="Sun C.L."/>
            <person name="Burstein D."/>
            <person name="Kantor R.S."/>
            <person name="Aliaga Goltsman D.S."/>
            <person name="Bik E.M."/>
            <person name="Thomas B.C."/>
            <person name="Banfield J.F."/>
            <person name="Relman D.A."/>
        </authorList>
    </citation>
    <scope>NUCLEOTIDE SEQUENCE [LARGE SCALE GENOMIC DNA]</scope>
    <source>
        <strain evidence="3">DOLJORAL78_47_202</strain>
    </source>
</reference>
<comment type="caution">
    <text evidence="3">The sequence shown here is derived from an EMBL/GenBank/DDBJ whole genome shotgun (WGS) entry which is preliminary data.</text>
</comment>
<evidence type="ECO:0000256" key="1">
    <source>
        <dbReference type="SAM" id="Coils"/>
    </source>
</evidence>
<dbReference type="EMBL" id="PDTI01000024">
    <property type="protein sequence ID" value="PIE62974.1"/>
    <property type="molecule type" value="Genomic_DNA"/>
</dbReference>
<name>A0A2G6MSC8_9BACT</name>
<organism evidence="3 4">
    <name type="scientific">Desulfobacter postgatei</name>
    <dbReference type="NCBI Taxonomy" id="2293"/>
    <lineage>
        <taxon>Bacteria</taxon>
        <taxon>Pseudomonadati</taxon>
        <taxon>Thermodesulfobacteriota</taxon>
        <taxon>Desulfobacteria</taxon>
        <taxon>Desulfobacterales</taxon>
        <taxon>Desulfobacteraceae</taxon>
        <taxon>Desulfobacter</taxon>
    </lineage>
</organism>
<gene>
    <name evidence="3" type="ORF">CSA25_02695</name>
</gene>
<accession>A0A2G6MSC8</accession>
<feature type="region of interest" description="Disordered" evidence="2">
    <location>
        <begin position="187"/>
        <end position="230"/>
    </location>
</feature>
<feature type="coiled-coil region" evidence="1">
    <location>
        <begin position="113"/>
        <end position="154"/>
    </location>
</feature>
<feature type="compositionally biased region" description="Basic and acidic residues" evidence="2">
    <location>
        <begin position="204"/>
        <end position="218"/>
    </location>
</feature>
<feature type="region of interest" description="Disordered" evidence="2">
    <location>
        <begin position="399"/>
        <end position="419"/>
    </location>
</feature>
<dbReference type="AlphaFoldDB" id="A0A2G6MSC8"/>
<protein>
    <submittedName>
        <fullName evidence="3">Uncharacterized protein</fullName>
    </submittedName>
</protein>
<evidence type="ECO:0000256" key="2">
    <source>
        <dbReference type="SAM" id="MobiDB-lite"/>
    </source>
</evidence>
<evidence type="ECO:0000313" key="3">
    <source>
        <dbReference type="EMBL" id="PIE62974.1"/>
    </source>
</evidence>
<proteinExistence type="predicted"/>
<sequence>MTHSKLLTIADLIDELDMGKATLKFILRRFSPWLATQIVNDGTCYTEQAVTTLLKIKKFLDAGMLPQQVETCLAQEAEMLNATARVQHFTDSQGTIPLDREAVSMFKDLFQVYIKKQDRIASAQEALARVEEKKANAMEKRAAAEEKKADAMTSIALALQKMHEQRSVAPQAMEIAGRAMESLALEESTRLDQSTLDTGFDENDPLREDPDPFKGQEHEDLDDTGSSNMDDLSLLTHETALTSDDIDDLSALINDDSDPHSDLNDIESLLEEAPSAPETNNLSNDMDNLSTLVDSDLPLSDSPDIRGHNEDGLDDLFSLVDMDTDAPKDLNEDLDDLSKLIAPDGEKAVEDLDDLSVLIKAPQPQEPVDDLSKLIESENDEPTSDVDDLWPLVCDADRSHKEVQSPAEQSADAPGMDNLSALIDDTPSIKPDISPDQDMKAYKAAIMKIIIELKEQGLTAKQTTDQLNRDDVATLSGKPAWGLKAVEKIYGFIDSAK</sequence>
<keyword evidence="1" id="KW-0175">Coiled coil</keyword>
<evidence type="ECO:0000313" key="4">
    <source>
        <dbReference type="Proteomes" id="UP000231203"/>
    </source>
</evidence>